<evidence type="ECO:0000313" key="5">
    <source>
        <dbReference type="EMBL" id="KAK7032768.1"/>
    </source>
</evidence>
<feature type="compositionally biased region" description="Basic residues" evidence="3">
    <location>
        <begin position="381"/>
        <end position="390"/>
    </location>
</feature>
<feature type="compositionally biased region" description="Basic and acidic residues" evidence="3">
    <location>
        <begin position="231"/>
        <end position="242"/>
    </location>
</feature>
<evidence type="ECO:0000256" key="1">
    <source>
        <dbReference type="ARBA" id="ARBA00023125"/>
    </source>
</evidence>
<accession>A0AAW0C363</accession>
<dbReference type="SMART" id="SM00339">
    <property type="entry name" value="FH"/>
    <property type="match status" value="1"/>
</dbReference>
<protein>
    <recommendedName>
        <fullName evidence="4">Fork-head domain-containing protein</fullName>
    </recommendedName>
</protein>
<dbReference type="EMBL" id="JAWWNJ010000023">
    <property type="protein sequence ID" value="KAK7032768.1"/>
    <property type="molecule type" value="Genomic_DNA"/>
</dbReference>
<keyword evidence="1 2" id="KW-0238">DNA-binding</keyword>
<dbReference type="Gene3D" id="1.10.10.10">
    <property type="entry name" value="Winged helix-like DNA-binding domain superfamily/Winged helix DNA-binding domain"/>
    <property type="match status" value="1"/>
</dbReference>
<comment type="subcellular location">
    <subcellularLocation>
        <location evidence="2">Nucleus</location>
    </subcellularLocation>
</comment>
<evidence type="ECO:0000259" key="4">
    <source>
        <dbReference type="PROSITE" id="PS50039"/>
    </source>
</evidence>
<keyword evidence="2" id="KW-0539">Nucleus</keyword>
<feature type="region of interest" description="Disordered" evidence="3">
    <location>
        <begin position="203"/>
        <end position="278"/>
    </location>
</feature>
<proteinExistence type="predicted"/>
<feature type="domain" description="Fork-head" evidence="4">
    <location>
        <begin position="311"/>
        <end position="414"/>
    </location>
</feature>
<dbReference type="PRINTS" id="PR00053">
    <property type="entry name" value="FORKHEAD"/>
</dbReference>
<dbReference type="GO" id="GO:0005634">
    <property type="term" value="C:nucleus"/>
    <property type="evidence" value="ECO:0007669"/>
    <property type="project" value="UniProtKB-SubCell"/>
</dbReference>
<name>A0AAW0C363_9AGAR</name>
<feature type="region of interest" description="Disordered" evidence="3">
    <location>
        <begin position="482"/>
        <end position="506"/>
    </location>
</feature>
<dbReference type="InterPro" id="IPR001766">
    <property type="entry name" value="Fork_head_dom"/>
</dbReference>
<dbReference type="AlphaFoldDB" id="A0AAW0C363"/>
<dbReference type="InterPro" id="IPR036388">
    <property type="entry name" value="WH-like_DNA-bd_sf"/>
</dbReference>
<comment type="caution">
    <text evidence="5">The sequence shown here is derived from an EMBL/GenBank/DDBJ whole genome shotgun (WGS) entry which is preliminary data.</text>
</comment>
<dbReference type="Pfam" id="PF00250">
    <property type="entry name" value="Forkhead"/>
    <property type="match status" value="1"/>
</dbReference>
<dbReference type="SUPFAM" id="SSF46785">
    <property type="entry name" value="Winged helix' DNA-binding domain"/>
    <property type="match status" value="1"/>
</dbReference>
<dbReference type="GO" id="GO:0000981">
    <property type="term" value="F:DNA-binding transcription factor activity, RNA polymerase II-specific"/>
    <property type="evidence" value="ECO:0007669"/>
    <property type="project" value="TreeGrafter"/>
</dbReference>
<feature type="compositionally biased region" description="Basic residues" evidence="3">
    <location>
        <begin position="437"/>
        <end position="458"/>
    </location>
</feature>
<gene>
    <name evidence="5" type="ORF">R3P38DRAFT_770507</name>
</gene>
<feature type="DNA-binding region" description="Fork-head" evidence="2">
    <location>
        <begin position="311"/>
        <end position="414"/>
    </location>
</feature>
<feature type="compositionally biased region" description="Low complexity" evidence="3">
    <location>
        <begin position="243"/>
        <end position="258"/>
    </location>
</feature>
<dbReference type="GO" id="GO:0000978">
    <property type="term" value="F:RNA polymerase II cis-regulatory region sequence-specific DNA binding"/>
    <property type="evidence" value="ECO:0007669"/>
    <property type="project" value="TreeGrafter"/>
</dbReference>
<organism evidence="5 6">
    <name type="scientific">Favolaschia claudopus</name>
    <dbReference type="NCBI Taxonomy" id="2862362"/>
    <lineage>
        <taxon>Eukaryota</taxon>
        <taxon>Fungi</taxon>
        <taxon>Dikarya</taxon>
        <taxon>Basidiomycota</taxon>
        <taxon>Agaricomycotina</taxon>
        <taxon>Agaricomycetes</taxon>
        <taxon>Agaricomycetidae</taxon>
        <taxon>Agaricales</taxon>
        <taxon>Marasmiineae</taxon>
        <taxon>Mycenaceae</taxon>
        <taxon>Favolaschia</taxon>
    </lineage>
</organism>
<evidence type="ECO:0000256" key="2">
    <source>
        <dbReference type="PROSITE-ProRule" id="PRU00089"/>
    </source>
</evidence>
<dbReference type="Proteomes" id="UP001362999">
    <property type="component" value="Unassembled WGS sequence"/>
</dbReference>
<evidence type="ECO:0000313" key="6">
    <source>
        <dbReference type="Proteomes" id="UP001362999"/>
    </source>
</evidence>
<sequence>MDLLRGFFPSFAYSERQHRLRVATDFPSPTFLPASDIPPLDIDDVLVATDDKFCSLNGSPRPRNESSLKPDEFTLVKYFKSLHVADSYKGDGPQHVESSPPTLQVQSRYPRLPDGVPASPCDCDGLDLSIRNWPGRHSRKSVPQLPFPFDDVFDSPSTVWSSPFLFPETPLLDVEMPDSPSDISLPLSPRSVLESPISEEIFLDTSDDDPHANSFPPSPNSFAEGSLPQEVHLDPDHMDEISSAHSPSSISEGPSGEESSFDEVNDPTPSGGNAMRVVHGFPDPTGWIRKTSGIAPHLPLSLYSLTDTRERPPYKLHLLVMLAIYESVDQQLRLVEIYDAIADRFSYYRHTTNAAWQRSIRHTMTLRSIFVNLKTEPSGPGKKKHGRRQGQAKGAYWVLNSAAKDETRPRKRNRDRSTNEADGSDPEQASNTLPKAPVRRSAAKKRVQSVNTPRKRQSKTTYEDLGAVTVDIIAHPTAAKFPKKLQSRVSSASDASARRCTRGLGY</sequence>
<reference evidence="5 6" key="1">
    <citation type="journal article" date="2024" name="J Genomics">
        <title>Draft genome sequencing and assembly of Favolaschia claudopus CIRM-BRFM 2984 isolated from oak limbs.</title>
        <authorList>
            <person name="Navarro D."/>
            <person name="Drula E."/>
            <person name="Chaduli D."/>
            <person name="Cazenave R."/>
            <person name="Ahrendt S."/>
            <person name="Wang J."/>
            <person name="Lipzen A."/>
            <person name="Daum C."/>
            <person name="Barry K."/>
            <person name="Grigoriev I.V."/>
            <person name="Favel A."/>
            <person name="Rosso M.N."/>
            <person name="Martin F."/>
        </authorList>
    </citation>
    <scope>NUCLEOTIDE SEQUENCE [LARGE SCALE GENOMIC DNA]</scope>
    <source>
        <strain evidence="5 6">CIRM-BRFM 2984</strain>
    </source>
</reference>
<keyword evidence="6" id="KW-1185">Reference proteome</keyword>
<feature type="region of interest" description="Disordered" evidence="3">
    <location>
        <begin position="374"/>
        <end position="462"/>
    </location>
</feature>
<dbReference type="PANTHER" id="PTHR11829:SF343">
    <property type="entry name" value="FORK-HEAD DOMAIN-CONTAINING PROTEIN"/>
    <property type="match status" value="1"/>
</dbReference>
<evidence type="ECO:0000256" key="3">
    <source>
        <dbReference type="SAM" id="MobiDB-lite"/>
    </source>
</evidence>
<dbReference type="PROSITE" id="PS50039">
    <property type="entry name" value="FORK_HEAD_3"/>
    <property type="match status" value="1"/>
</dbReference>
<dbReference type="InterPro" id="IPR050211">
    <property type="entry name" value="FOX_domain-containing"/>
</dbReference>
<dbReference type="PANTHER" id="PTHR11829">
    <property type="entry name" value="FORKHEAD BOX PROTEIN"/>
    <property type="match status" value="1"/>
</dbReference>
<dbReference type="InterPro" id="IPR036390">
    <property type="entry name" value="WH_DNA-bd_sf"/>
</dbReference>
<dbReference type="CDD" id="cd00059">
    <property type="entry name" value="FH_FOX"/>
    <property type="match status" value="1"/>
</dbReference>